<dbReference type="Pfam" id="PF06241">
    <property type="entry name" value="Castor_Poll_mid"/>
    <property type="match status" value="1"/>
</dbReference>
<dbReference type="SUPFAM" id="SSF51735">
    <property type="entry name" value="NAD(P)-binding Rossmann-fold domains"/>
    <property type="match status" value="1"/>
</dbReference>
<comment type="subcellular location">
    <subcellularLocation>
        <location evidence="1">Endomembrane system</location>
        <topology evidence="1">Multi-pass membrane protein</topology>
    </subcellularLocation>
</comment>
<dbReference type="InterPro" id="IPR044849">
    <property type="entry name" value="CASTOR/POLLUX/SYM8-like"/>
</dbReference>
<evidence type="ECO:0000256" key="7">
    <source>
        <dbReference type="ARBA" id="ARBA00023136"/>
    </source>
</evidence>
<evidence type="ECO:0000256" key="1">
    <source>
        <dbReference type="ARBA" id="ARBA00004127"/>
    </source>
</evidence>
<keyword evidence="5 9" id="KW-1133">Transmembrane helix</keyword>
<evidence type="ECO:0000256" key="9">
    <source>
        <dbReference type="SAM" id="Phobius"/>
    </source>
</evidence>
<dbReference type="Pfam" id="PF22614">
    <property type="entry name" value="Slo-like_RCK"/>
    <property type="match status" value="1"/>
</dbReference>
<sequence length="632" mass="70215">MTKITIKERLRYKFDSFMSRGTAALIGGLALVCLIFILLMGVLINVANLAPEGSDRLNLLEAVWSVLMHTIDAGAVTGATGAWSFRLFMLLVTFGGIFGVSILIGILSSGIDTKLESLRQGRSRLIEKNHIVILGWSHQVFTLIPELALANANQPDTCIVILSEEDKVYMDETLQKVLGKLRRIRIVCRNGSPSNMTDLGIVSIQTARSIVILNPQNDQDDTKLVKTLLAITNIPRAVPQPYHIVLQVQNPKSLDVIQLIGRNQVEVVLTQELISRILVQTSRQSGLSVVYMDLLDFNGNEIYFKEEPLLQGKTYGNALLAYNNLAVIGIKHSNGKIKLNPPQEKPLEPGEQLVVISEDDRTIKGAEITHPIIDEQTIQITQRNPDSAENTLILGWSNQIYQIIGLMDQYVAPGSNITVVAEFPEAEVNLAPEFLGTKHLTVQYFQGDPTERQVLEKLQITDYNHVIVLCNSELEPDQADGKTLVTLIYLRDIATRCNHKIQIVTEILDPRNQTLAQVARPDDFVLSEQIISLILAQIVQHKDLNAVFADIFDPEGSEIYLKPVTDYVRVSDPVNFYTIVEAAKQRGESAIGYRSQADANNIAKFYGVVINPKKDQVIALTNQDSIIVLAEN</sequence>
<evidence type="ECO:0000256" key="8">
    <source>
        <dbReference type="ARBA" id="ARBA00023303"/>
    </source>
</evidence>
<evidence type="ECO:0000313" key="11">
    <source>
        <dbReference type="EMBL" id="AFZ14553.1"/>
    </source>
</evidence>
<organism evidence="11 12">
    <name type="scientific">Crinalium epipsammum PCC 9333</name>
    <dbReference type="NCBI Taxonomy" id="1173022"/>
    <lineage>
        <taxon>Bacteria</taxon>
        <taxon>Bacillati</taxon>
        <taxon>Cyanobacteriota</taxon>
        <taxon>Cyanophyceae</taxon>
        <taxon>Gomontiellales</taxon>
        <taxon>Gomontiellaceae</taxon>
        <taxon>Crinalium</taxon>
    </lineage>
</organism>
<dbReference type="EMBL" id="CP003620">
    <property type="protein sequence ID" value="AFZ14553.1"/>
    <property type="molecule type" value="Genomic_DNA"/>
</dbReference>
<proteinExistence type="inferred from homology"/>
<name>K9W2J3_9CYAN</name>
<keyword evidence="7 9" id="KW-0472">Membrane</keyword>
<gene>
    <name evidence="11" type="ORF">Cri9333_3741</name>
</gene>
<accession>K9W2J3</accession>
<feature type="domain" description="RCK N-terminal" evidence="10">
    <location>
        <begin position="128"/>
        <end position="269"/>
    </location>
</feature>
<dbReference type="PANTHER" id="PTHR31563:SF10">
    <property type="entry name" value="ION CHANNEL POLLUX-RELATED"/>
    <property type="match status" value="1"/>
</dbReference>
<dbReference type="OrthoDB" id="305351at2"/>
<evidence type="ECO:0000256" key="2">
    <source>
        <dbReference type="ARBA" id="ARBA00008577"/>
    </source>
</evidence>
<evidence type="ECO:0000259" key="10">
    <source>
        <dbReference type="PROSITE" id="PS51201"/>
    </source>
</evidence>
<evidence type="ECO:0000256" key="3">
    <source>
        <dbReference type="ARBA" id="ARBA00022448"/>
    </source>
</evidence>
<protein>
    <recommendedName>
        <fullName evidence="10">RCK N-terminal domain-containing protein</fullName>
    </recommendedName>
</protein>
<dbReference type="eggNOG" id="COG1226">
    <property type="taxonomic scope" value="Bacteria"/>
</dbReference>
<dbReference type="Gene3D" id="3.40.50.720">
    <property type="entry name" value="NAD(P)-binding Rossmann-like Domain"/>
    <property type="match status" value="2"/>
</dbReference>
<keyword evidence="6" id="KW-0406">Ion transport</keyword>
<evidence type="ECO:0000256" key="4">
    <source>
        <dbReference type="ARBA" id="ARBA00022692"/>
    </source>
</evidence>
<dbReference type="GO" id="GO:0034220">
    <property type="term" value="P:monoatomic ion transmembrane transport"/>
    <property type="evidence" value="ECO:0007669"/>
    <property type="project" value="UniProtKB-KW"/>
</dbReference>
<dbReference type="HOGENOM" id="CLU_012980_1_1_3"/>
<dbReference type="RefSeq" id="WP_015204654.1">
    <property type="nucleotide sequence ID" value="NC_019753.1"/>
</dbReference>
<feature type="transmembrane region" description="Helical" evidence="9">
    <location>
        <begin position="87"/>
        <end position="111"/>
    </location>
</feature>
<dbReference type="PANTHER" id="PTHR31563">
    <property type="entry name" value="ION CHANNEL POLLUX-RELATED"/>
    <property type="match status" value="1"/>
</dbReference>
<dbReference type="InterPro" id="IPR003148">
    <property type="entry name" value="RCK_N"/>
</dbReference>
<reference evidence="11 12" key="1">
    <citation type="submission" date="2012-06" db="EMBL/GenBank/DDBJ databases">
        <title>Finished chromosome of genome of Crinalium epipsammum PCC 9333.</title>
        <authorList>
            <consortium name="US DOE Joint Genome Institute"/>
            <person name="Gugger M."/>
            <person name="Coursin T."/>
            <person name="Rippka R."/>
            <person name="Tandeau De Marsac N."/>
            <person name="Huntemann M."/>
            <person name="Wei C.-L."/>
            <person name="Han J."/>
            <person name="Detter J.C."/>
            <person name="Han C."/>
            <person name="Tapia R."/>
            <person name="Davenport K."/>
            <person name="Daligault H."/>
            <person name="Erkkila T."/>
            <person name="Gu W."/>
            <person name="Munk A.C.C."/>
            <person name="Teshima H."/>
            <person name="Xu Y."/>
            <person name="Chain P."/>
            <person name="Chen A."/>
            <person name="Krypides N."/>
            <person name="Mavromatis K."/>
            <person name="Markowitz V."/>
            <person name="Szeto E."/>
            <person name="Ivanova N."/>
            <person name="Mikhailova N."/>
            <person name="Ovchinnikova G."/>
            <person name="Pagani I."/>
            <person name="Pati A."/>
            <person name="Goodwin L."/>
            <person name="Peters L."/>
            <person name="Pitluck S."/>
            <person name="Woyke T."/>
            <person name="Kerfeld C."/>
        </authorList>
    </citation>
    <scope>NUCLEOTIDE SEQUENCE [LARGE SCALE GENOMIC DNA]</scope>
    <source>
        <strain evidence="11 12">PCC 9333</strain>
    </source>
</reference>
<comment type="similarity">
    <text evidence="2">Belongs to the castor/pollux (TC 1.A.1.23) family.</text>
</comment>
<keyword evidence="3" id="KW-0813">Transport</keyword>
<dbReference type="KEGG" id="cep:Cri9333_3741"/>
<dbReference type="InterPro" id="IPR036291">
    <property type="entry name" value="NAD(P)-bd_dom_sf"/>
</dbReference>
<dbReference type="AlphaFoldDB" id="K9W2J3"/>
<evidence type="ECO:0000313" key="12">
    <source>
        <dbReference type="Proteomes" id="UP000010472"/>
    </source>
</evidence>
<dbReference type="GO" id="GO:0012505">
    <property type="term" value="C:endomembrane system"/>
    <property type="evidence" value="ECO:0007669"/>
    <property type="project" value="UniProtKB-SubCell"/>
</dbReference>
<dbReference type="InterPro" id="IPR010420">
    <property type="entry name" value="CASTOR/POLLUX/SYM8_dom"/>
</dbReference>
<keyword evidence="4 9" id="KW-0812">Transmembrane</keyword>
<evidence type="ECO:0000256" key="6">
    <source>
        <dbReference type="ARBA" id="ARBA00023065"/>
    </source>
</evidence>
<dbReference type="Proteomes" id="UP000010472">
    <property type="component" value="Chromosome"/>
</dbReference>
<feature type="transmembrane region" description="Helical" evidence="9">
    <location>
        <begin position="21"/>
        <end position="44"/>
    </location>
</feature>
<dbReference type="STRING" id="1173022.Cri9333_3741"/>
<dbReference type="PROSITE" id="PS51201">
    <property type="entry name" value="RCK_N"/>
    <property type="match status" value="1"/>
</dbReference>
<evidence type="ECO:0000256" key="5">
    <source>
        <dbReference type="ARBA" id="ARBA00022989"/>
    </source>
</evidence>
<dbReference type="GO" id="GO:0006813">
    <property type="term" value="P:potassium ion transport"/>
    <property type="evidence" value="ECO:0007669"/>
    <property type="project" value="InterPro"/>
</dbReference>
<keyword evidence="12" id="KW-1185">Reference proteome</keyword>
<keyword evidence="8" id="KW-0407">Ion channel</keyword>
<dbReference type="PATRIC" id="fig|1173022.3.peg.4022"/>